<sequence length="125" mass="14614">MNYTELEIFQGIDLTDSFVLFWEFKDRCLSLDLEASVWPESRYYSKPKEDEFTCYKKVRLEFLNIESIQGLKEMSKITPSTDQFGEIDYGNIDSLIIEEGGFVLEGDFGEVNIKGGRINFEFYRS</sequence>
<dbReference type="EMBL" id="JAUOPG010000007">
    <property type="protein sequence ID" value="MDO6454185.1"/>
    <property type="molecule type" value="Genomic_DNA"/>
</dbReference>
<comment type="caution">
    <text evidence="1">The sequence shown here is derived from an EMBL/GenBank/DDBJ whole genome shotgun (WGS) entry which is preliminary data.</text>
</comment>
<reference evidence="1" key="1">
    <citation type="submission" date="2023-07" db="EMBL/GenBank/DDBJ databases">
        <title>Genome content predicts the carbon catabolic preferences of heterotrophic bacteria.</title>
        <authorList>
            <person name="Gralka M."/>
        </authorList>
    </citation>
    <scope>NUCLEOTIDE SEQUENCE</scope>
    <source>
        <strain evidence="1">I2M16</strain>
    </source>
</reference>
<dbReference type="Proteomes" id="UP001169862">
    <property type="component" value="Unassembled WGS sequence"/>
</dbReference>
<dbReference type="RefSeq" id="WP_290034388.1">
    <property type="nucleotide sequence ID" value="NZ_JAUOPG010000007.1"/>
</dbReference>
<proteinExistence type="predicted"/>
<accession>A0AAW7XMZ9</accession>
<gene>
    <name evidence="1" type="ORF">Q4490_11495</name>
</gene>
<evidence type="ECO:0000313" key="1">
    <source>
        <dbReference type="EMBL" id="MDO6454185.1"/>
    </source>
</evidence>
<evidence type="ECO:0000313" key="2">
    <source>
        <dbReference type="Proteomes" id="UP001169862"/>
    </source>
</evidence>
<dbReference type="AlphaFoldDB" id="A0AAW7XMZ9"/>
<name>A0AAW7XMZ9_9GAMM</name>
<organism evidence="1 2">
    <name type="scientific">Neptunomonas phycophila</name>
    <dbReference type="NCBI Taxonomy" id="1572645"/>
    <lineage>
        <taxon>Bacteria</taxon>
        <taxon>Pseudomonadati</taxon>
        <taxon>Pseudomonadota</taxon>
        <taxon>Gammaproteobacteria</taxon>
        <taxon>Oceanospirillales</taxon>
        <taxon>Oceanospirillaceae</taxon>
        <taxon>Neptunomonas</taxon>
    </lineage>
</organism>
<protein>
    <submittedName>
        <fullName evidence="1">Uncharacterized protein</fullName>
    </submittedName>
</protein>